<dbReference type="EMBL" id="FQUM01000036">
    <property type="protein sequence ID" value="SHG07390.1"/>
    <property type="molecule type" value="Genomic_DNA"/>
</dbReference>
<name>A0A1M5GUK2_9BACT</name>
<proteinExistence type="predicted"/>
<dbReference type="OrthoDB" id="342114at2"/>
<dbReference type="AlphaFoldDB" id="A0A1M5GUK2"/>
<dbReference type="Proteomes" id="UP000184164">
    <property type="component" value="Unassembled WGS sequence"/>
</dbReference>
<dbReference type="RefSeq" id="WP_073003678.1">
    <property type="nucleotide sequence ID" value="NZ_FQUM01000036.1"/>
</dbReference>
<protein>
    <submittedName>
        <fullName evidence="1">Uncharacterized protein</fullName>
    </submittedName>
</protein>
<accession>A0A1M5GUK2</accession>
<evidence type="ECO:0000313" key="1">
    <source>
        <dbReference type="EMBL" id="SHG07390.1"/>
    </source>
</evidence>
<evidence type="ECO:0000313" key="2">
    <source>
        <dbReference type="Proteomes" id="UP000184164"/>
    </source>
</evidence>
<gene>
    <name evidence="1" type="ORF">SAMN05444274_1362</name>
</gene>
<reference evidence="2" key="1">
    <citation type="submission" date="2016-11" db="EMBL/GenBank/DDBJ databases">
        <authorList>
            <person name="Varghese N."/>
            <person name="Submissions S."/>
        </authorList>
    </citation>
    <scope>NUCLEOTIDE SEQUENCE [LARGE SCALE GENOMIC DNA]</scope>
    <source>
        <strain evidence="2">DSM 26910</strain>
    </source>
</reference>
<organism evidence="1 2">
    <name type="scientific">Mariniphaga anaerophila</name>
    <dbReference type="NCBI Taxonomy" id="1484053"/>
    <lineage>
        <taxon>Bacteria</taxon>
        <taxon>Pseudomonadati</taxon>
        <taxon>Bacteroidota</taxon>
        <taxon>Bacteroidia</taxon>
        <taxon>Marinilabiliales</taxon>
        <taxon>Prolixibacteraceae</taxon>
        <taxon>Mariniphaga</taxon>
    </lineage>
</organism>
<keyword evidence="2" id="KW-1185">Reference proteome</keyword>
<sequence>MNKTHRNIESIQKQVKSKINDLLVENGYSLVMEERFGDNLSLLLQWSNQEKNHTIQLIWDIREQWFDLGEFNKISNLNYLESNNIELYPFSVTGILFRNKYNAKYIAKIKSKIVEKLTLS</sequence>